<feature type="region of interest" description="Disordered" evidence="7">
    <location>
        <begin position="300"/>
        <end position="397"/>
    </location>
</feature>
<evidence type="ECO:0000313" key="9">
    <source>
        <dbReference type="Proteomes" id="UP000228987"/>
    </source>
</evidence>
<evidence type="ECO:0000256" key="3">
    <source>
        <dbReference type="ARBA" id="ARBA00023274"/>
    </source>
</evidence>
<dbReference type="InterPro" id="IPR018130">
    <property type="entry name" value="Ribosomal_uS2_CS"/>
</dbReference>
<sequence>MSTASMKDMLKAGVHFGHQCRYWNPKMEQYIFGARNKIHIINLEHTVPAFNQALAQIKQMAERRQKVLFVGTKRAASKIIKEEATRAGMPYVDQRWLGGMLTNYKTIRASIKRLKDLESQAADGTFEQLGKKEALMRKRDLEKLERAIGGIKNMGGLPDALFVIDVDHERIAVTEANKIGIPVIGIVDTNSNPDGIDVVIPGNDDAIRAVQLYVTSVADACIEGRGDSDVEAAAKNEFVEEIGSATGEGGPRVTVKSKAKVKAAPAPKAEAASEAVEDEPVVEAATSDEVVVADTKAADTKEAEVEAKPKAKVKAKAAPKAKAETETETKTKTKEEAAPKVKAKAKAKAAPKAKAETKEKVAPKAKAKVKAAPKAKAETKEKAAPKAKADEKSAKDA</sequence>
<evidence type="ECO:0000256" key="4">
    <source>
        <dbReference type="ARBA" id="ARBA00035256"/>
    </source>
</evidence>
<dbReference type="NCBIfam" id="TIGR01011">
    <property type="entry name" value="rpsB_bact"/>
    <property type="match status" value="1"/>
</dbReference>
<feature type="compositionally biased region" description="Basic residues" evidence="7">
    <location>
        <begin position="341"/>
        <end position="351"/>
    </location>
</feature>
<dbReference type="PRINTS" id="PR00395">
    <property type="entry name" value="RIBOSOMALS2"/>
</dbReference>
<dbReference type="Proteomes" id="UP000228987">
    <property type="component" value="Unassembled WGS sequence"/>
</dbReference>
<organism evidence="8 9">
    <name type="scientific">SAR86 cluster bacterium</name>
    <dbReference type="NCBI Taxonomy" id="2030880"/>
    <lineage>
        <taxon>Bacteria</taxon>
        <taxon>Pseudomonadati</taxon>
        <taxon>Pseudomonadota</taxon>
        <taxon>Gammaproteobacteria</taxon>
        <taxon>SAR86 cluster</taxon>
    </lineage>
</organism>
<dbReference type="PANTHER" id="PTHR12534:SF0">
    <property type="entry name" value="SMALL RIBOSOMAL SUBUNIT PROTEIN US2M"/>
    <property type="match status" value="1"/>
</dbReference>
<dbReference type="SUPFAM" id="SSF52313">
    <property type="entry name" value="Ribosomal protein S2"/>
    <property type="match status" value="1"/>
</dbReference>
<evidence type="ECO:0000256" key="2">
    <source>
        <dbReference type="ARBA" id="ARBA00022980"/>
    </source>
</evidence>
<protein>
    <recommendedName>
        <fullName evidence="4 5">Small ribosomal subunit protein uS2</fullName>
    </recommendedName>
</protein>
<evidence type="ECO:0000256" key="5">
    <source>
        <dbReference type="HAMAP-Rule" id="MF_00291"/>
    </source>
</evidence>
<gene>
    <name evidence="5 8" type="primary">rpsB</name>
    <name evidence="8" type="ORF">COA71_11030</name>
</gene>
<dbReference type="PANTHER" id="PTHR12534">
    <property type="entry name" value="30S RIBOSOMAL PROTEIN S2 PROKARYOTIC AND ORGANELLAR"/>
    <property type="match status" value="1"/>
</dbReference>
<dbReference type="Pfam" id="PF00318">
    <property type="entry name" value="Ribosomal_S2"/>
    <property type="match status" value="1"/>
</dbReference>
<keyword evidence="2 5" id="KW-0689">Ribosomal protein</keyword>
<proteinExistence type="inferred from homology"/>
<dbReference type="Gene3D" id="1.10.287.610">
    <property type="entry name" value="Helix hairpin bin"/>
    <property type="match status" value="1"/>
</dbReference>
<dbReference type="InterPro" id="IPR001865">
    <property type="entry name" value="Ribosomal_uS2"/>
</dbReference>
<accession>A0A2A5C9Y0</accession>
<dbReference type="EMBL" id="NVWI01000009">
    <property type="protein sequence ID" value="PCJ40385.1"/>
    <property type="molecule type" value="Genomic_DNA"/>
</dbReference>
<feature type="compositionally biased region" description="Basic residues" evidence="7">
    <location>
        <begin position="363"/>
        <end position="373"/>
    </location>
</feature>
<dbReference type="GO" id="GO:0006412">
    <property type="term" value="P:translation"/>
    <property type="evidence" value="ECO:0007669"/>
    <property type="project" value="UniProtKB-UniRule"/>
</dbReference>
<evidence type="ECO:0000256" key="6">
    <source>
        <dbReference type="RuleBase" id="RU003631"/>
    </source>
</evidence>
<comment type="caution">
    <text evidence="8">The sequence shown here is derived from an EMBL/GenBank/DDBJ whole genome shotgun (WGS) entry which is preliminary data.</text>
</comment>
<dbReference type="FunFam" id="1.10.287.610:FF:000001">
    <property type="entry name" value="30S ribosomal protein S2"/>
    <property type="match status" value="1"/>
</dbReference>
<dbReference type="PROSITE" id="PS00963">
    <property type="entry name" value="RIBOSOMAL_S2_2"/>
    <property type="match status" value="1"/>
</dbReference>
<dbReference type="InterPro" id="IPR023591">
    <property type="entry name" value="Ribosomal_uS2_flav_dom_sf"/>
</dbReference>
<dbReference type="Gene3D" id="3.40.50.10490">
    <property type="entry name" value="Glucose-6-phosphate isomerase like protein, domain 1"/>
    <property type="match status" value="1"/>
</dbReference>
<feature type="compositionally biased region" description="Basic and acidic residues" evidence="7">
    <location>
        <begin position="321"/>
        <end position="339"/>
    </location>
</feature>
<reference evidence="9" key="1">
    <citation type="submission" date="2017-08" db="EMBL/GenBank/DDBJ databases">
        <title>A dynamic microbial community with high functional redundancy inhabits the cold, oxic subseafloor aquifer.</title>
        <authorList>
            <person name="Tully B.J."/>
            <person name="Wheat C.G."/>
            <person name="Glazer B.T."/>
            <person name="Huber J.A."/>
        </authorList>
    </citation>
    <scope>NUCLEOTIDE SEQUENCE [LARGE SCALE GENOMIC DNA]</scope>
</reference>
<dbReference type="GO" id="GO:0003735">
    <property type="term" value="F:structural constituent of ribosome"/>
    <property type="evidence" value="ECO:0007669"/>
    <property type="project" value="InterPro"/>
</dbReference>
<evidence type="ECO:0000256" key="1">
    <source>
        <dbReference type="ARBA" id="ARBA00006242"/>
    </source>
</evidence>
<feature type="compositionally biased region" description="Basic and acidic residues" evidence="7">
    <location>
        <begin position="353"/>
        <end position="362"/>
    </location>
</feature>
<comment type="similarity">
    <text evidence="1 5 6">Belongs to the universal ribosomal protein uS2 family.</text>
</comment>
<dbReference type="HAMAP" id="MF_00291_B">
    <property type="entry name" value="Ribosomal_uS2_B"/>
    <property type="match status" value="1"/>
</dbReference>
<dbReference type="InterPro" id="IPR005706">
    <property type="entry name" value="Ribosomal_uS2_bac/mit/plastid"/>
</dbReference>
<dbReference type="CDD" id="cd01425">
    <property type="entry name" value="RPS2"/>
    <property type="match status" value="1"/>
</dbReference>
<evidence type="ECO:0000256" key="7">
    <source>
        <dbReference type="SAM" id="MobiDB-lite"/>
    </source>
</evidence>
<dbReference type="GO" id="GO:0022627">
    <property type="term" value="C:cytosolic small ribosomal subunit"/>
    <property type="evidence" value="ECO:0007669"/>
    <property type="project" value="TreeGrafter"/>
</dbReference>
<feature type="compositionally biased region" description="Basic and acidic residues" evidence="7">
    <location>
        <begin position="375"/>
        <end position="397"/>
    </location>
</feature>
<feature type="compositionally biased region" description="Basic residues" evidence="7">
    <location>
        <begin position="310"/>
        <end position="319"/>
    </location>
</feature>
<name>A0A2A5C9Y0_9GAMM</name>
<evidence type="ECO:0000313" key="8">
    <source>
        <dbReference type="EMBL" id="PCJ40385.1"/>
    </source>
</evidence>
<feature type="compositionally biased region" description="Basic and acidic residues" evidence="7">
    <location>
        <begin position="300"/>
        <end position="309"/>
    </location>
</feature>
<dbReference type="AlphaFoldDB" id="A0A2A5C9Y0"/>
<dbReference type="PROSITE" id="PS00962">
    <property type="entry name" value="RIBOSOMAL_S2_1"/>
    <property type="match status" value="1"/>
</dbReference>
<keyword evidence="3 5" id="KW-0687">Ribonucleoprotein</keyword>